<name>A0A220T0T7_9RHOD</name>
<keyword evidence="4" id="KW-0934">Plastid</keyword>
<reference evidence="4" key="1">
    <citation type="journal article" date="2016" name="BMC Biol.">
        <title>Parallel evolution of highly conserved plastid genome architecture in red seaweeds and seed plants.</title>
        <authorList>
            <person name="Lee J."/>
            <person name="Cho C.H."/>
            <person name="Park S.I."/>
            <person name="Choi J.W."/>
            <person name="Song H.S."/>
            <person name="West J.A."/>
            <person name="Bhattacharya D."/>
            <person name="Yoon H.S."/>
        </authorList>
    </citation>
    <scope>NUCLEOTIDE SEQUENCE</scope>
</reference>
<geneLocation type="plastid" evidence="4"/>
<keyword evidence="3" id="KW-0472">Membrane</keyword>
<evidence type="ECO:0000256" key="3">
    <source>
        <dbReference type="SAM" id="Phobius"/>
    </source>
</evidence>
<keyword evidence="3" id="KW-0812">Transmembrane</keyword>
<reference evidence="4" key="2">
    <citation type="submission" date="2017-07" db="EMBL/GenBank/DDBJ databases">
        <authorList>
            <person name="Sun Z.S."/>
            <person name="Albrecht U."/>
            <person name="Echele G."/>
            <person name="Lee C.C."/>
        </authorList>
    </citation>
    <scope>NUCLEOTIDE SEQUENCE</scope>
</reference>
<dbReference type="PANTHER" id="PTHR33787">
    <property type="match status" value="1"/>
</dbReference>
<dbReference type="EMBL" id="KX284728">
    <property type="protein sequence ID" value="ASK39722.1"/>
    <property type="molecule type" value="Genomic_DNA"/>
</dbReference>
<gene>
    <name evidence="4" type="primary">ycf20</name>
    <name evidence="4" type="ORF">Rhodc_190</name>
</gene>
<dbReference type="AlphaFoldDB" id="A0A220T0T7"/>
<organism evidence="4">
    <name type="scientific">Rhodochaete parvula</name>
    <dbReference type="NCBI Taxonomy" id="110510"/>
    <lineage>
        <taxon>Eukaryota</taxon>
        <taxon>Rhodophyta</taxon>
        <taxon>Compsopogonophyceae</taxon>
        <taxon>Rhodochaetales</taxon>
        <taxon>Rhodochaetaceae</taxon>
        <taxon>Rhodochaete</taxon>
    </lineage>
</organism>
<keyword evidence="3" id="KW-1133">Transmembrane helix</keyword>
<proteinExistence type="inferred from homology"/>
<accession>A0A220T0T7</accession>
<protein>
    <recommendedName>
        <fullName evidence="2">Uncharacterized protein ycf20</fullName>
    </recommendedName>
</protein>
<comment type="similarity">
    <text evidence="1">Belongs to the ycf20 family.</text>
</comment>
<dbReference type="PANTHER" id="PTHR33787:SF4">
    <property type="entry name" value="YCF20-LIKE PROTEIN"/>
    <property type="match status" value="1"/>
</dbReference>
<dbReference type="InterPro" id="IPR007572">
    <property type="entry name" value="Uncharacterised_Ycf20"/>
</dbReference>
<dbReference type="Pfam" id="PF04483">
    <property type="entry name" value="DUF565"/>
    <property type="match status" value="1"/>
</dbReference>
<feature type="transmembrane region" description="Helical" evidence="3">
    <location>
        <begin position="13"/>
        <end position="33"/>
    </location>
</feature>
<sequence>MISTYLAYPLGRLTVNLISLLSGFFFATVLATLPSQTGDWGIVAGGSDLISCNNLIAQVISRNIYIFNSIKIGIIYGLFVDAFKLGS</sequence>
<evidence type="ECO:0000313" key="4">
    <source>
        <dbReference type="EMBL" id="ASK39722.1"/>
    </source>
</evidence>
<evidence type="ECO:0000256" key="2">
    <source>
        <dbReference type="ARBA" id="ARBA00021534"/>
    </source>
</evidence>
<evidence type="ECO:0000256" key="1">
    <source>
        <dbReference type="ARBA" id="ARBA00009846"/>
    </source>
</evidence>